<dbReference type="InterPro" id="IPR038765">
    <property type="entry name" value="Papain-like_cys_pep_sf"/>
</dbReference>
<gene>
    <name evidence="2" type="ORF">C823_05387</name>
</gene>
<dbReference type="EMBL" id="AQFT01000159">
    <property type="protein sequence ID" value="EMZ19703.1"/>
    <property type="molecule type" value="Genomic_DNA"/>
</dbReference>
<keyword evidence="3" id="KW-1185">Reference proteome</keyword>
<dbReference type="HOGENOM" id="CLU_008973_1_0_9"/>
<reference evidence="2 3" key="1">
    <citation type="journal article" date="2014" name="Genome Announc.">
        <title>Draft genome sequences of the altered schaedler flora, a defined bacterial community from gnotobiotic mice.</title>
        <authorList>
            <person name="Wannemuehler M.J."/>
            <person name="Overstreet A.M."/>
            <person name="Ward D.V."/>
            <person name="Phillips G.J."/>
        </authorList>
    </citation>
    <scope>NUCLEOTIDE SEQUENCE [LARGE SCALE GENOMIC DNA]</scope>
    <source>
        <strain evidence="2 3">ASF492</strain>
    </source>
</reference>
<organism evidence="2 3">
    <name type="scientific">Eubacterium plexicaudatum ASF492</name>
    <dbReference type="NCBI Taxonomy" id="1235802"/>
    <lineage>
        <taxon>Bacteria</taxon>
        <taxon>Bacillati</taxon>
        <taxon>Bacillota</taxon>
        <taxon>Clostridia</taxon>
        <taxon>Eubacteriales</taxon>
        <taxon>Eubacteriaceae</taxon>
        <taxon>Eubacterium</taxon>
    </lineage>
</organism>
<dbReference type="eggNOG" id="COG1305">
    <property type="taxonomic scope" value="Bacteria"/>
</dbReference>
<dbReference type="OrthoDB" id="1817605at2"/>
<protein>
    <recommendedName>
        <fullName evidence="1">Transglutaminase-like domain-containing protein</fullName>
    </recommendedName>
</protein>
<dbReference type="PATRIC" id="fig|1235802.3.peg.5685"/>
<dbReference type="InterPro" id="IPR002931">
    <property type="entry name" value="Transglutaminase-like"/>
</dbReference>
<name>N1ZZX2_9FIRM</name>
<dbReference type="PANTHER" id="PTHR33490:SF6">
    <property type="entry name" value="SLL1049 PROTEIN"/>
    <property type="match status" value="1"/>
</dbReference>
<dbReference type="Pfam" id="PF08379">
    <property type="entry name" value="Bact_transglu_N"/>
    <property type="match status" value="1"/>
</dbReference>
<comment type="caution">
    <text evidence="2">The sequence shown here is derived from an EMBL/GenBank/DDBJ whole genome shotgun (WGS) entry which is preliminary data.</text>
</comment>
<dbReference type="InterPro" id="IPR013589">
    <property type="entry name" value="Bac_transglu_N"/>
</dbReference>
<evidence type="ECO:0000313" key="2">
    <source>
        <dbReference type="EMBL" id="EMZ19703.1"/>
    </source>
</evidence>
<dbReference type="SMART" id="SM00460">
    <property type="entry name" value="TGc"/>
    <property type="match status" value="1"/>
</dbReference>
<evidence type="ECO:0000313" key="3">
    <source>
        <dbReference type="Proteomes" id="UP000012589"/>
    </source>
</evidence>
<dbReference type="Gene3D" id="3.10.620.30">
    <property type="match status" value="1"/>
</dbReference>
<dbReference type="Pfam" id="PF01841">
    <property type="entry name" value="Transglut_core"/>
    <property type="match status" value="1"/>
</dbReference>
<dbReference type="AlphaFoldDB" id="N1ZZX2"/>
<accession>N1ZZX2</accession>
<dbReference type="Proteomes" id="UP000012589">
    <property type="component" value="Unassembled WGS sequence"/>
</dbReference>
<dbReference type="SUPFAM" id="SSF54001">
    <property type="entry name" value="Cysteine proteinases"/>
    <property type="match status" value="1"/>
</dbReference>
<evidence type="ECO:0000259" key="1">
    <source>
        <dbReference type="SMART" id="SM00460"/>
    </source>
</evidence>
<dbReference type="PANTHER" id="PTHR33490">
    <property type="entry name" value="BLR5614 PROTEIN-RELATED"/>
    <property type="match status" value="1"/>
</dbReference>
<feature type="domain" description="Transglutaminase-like" evidence="1">
    <location>
        <begin position="159"/>
        <end position="217"/>
    </location>
</feature>
<sequence>MSVLHFEYKMEIKYEEYVGRCYFTIKCIPKEDARQHLRGLKLSVLPEVAYSWGKDSFGNRQIYGCETEPHNQFVFQAVGDVEIIQTDYEEEAGDETTGIFRVPHGKCVPGPGLSEYYKSQDFSRCKSHYEICMALMHSLHQDFSYVPGATQVGTTADEAWELGRGVCQDYAHIYITLLRMAGIPARYVCGLIIGEGASHAWAEALCGDRWVAFDPTNDCLVLDHYIKLGHGRDAADCAINRGLMWNGGAQSQTISVLVEKCE</sequence>
<proteinExistence type="predicted"/>
<dbReference type="STRING" id="1235802.C823_05387"/>